<keyword evidence="2" id="KW-0597">Phosphoprotein</keyword>
<keyword evidence="5" id="KW-0812">Transmembrane</keyword>
<feature type="transmembrane region" description="Helical" evidence="5">
    <location>
        <begin position="280"/>
        <end position="302"/>
    </location>
</feature>
<dbReference type="Gene3D" id="3.30.565.10">
    <property type="entry name" value="Histidine kinase-like ATPase, C-terminal domain"/>
    <property type="match status" value="1"/>
</dbReference>
<dbReference type="Proteomes" id="UP000008467">
    <property type="component" value="Chromosome"/>
</dbReference>
<evidence type="ECO:0000256" key="5">
    <source>
        <dbReference type="SAM" id="Phobius"/>
    </source>
</evidence>
<dbReference type="InterPro" id="IPR010559">
    <property type="entry name" value="Sig_transdc_His_kin_internal"/>
</dbReference>
<evidence type="ECO:0000313" key="8">
    <source>
        <dbReference type="Proteomes" id="UP000008467"/>
    </source>
</evidence>
<evidence type="ECO:0000256" key="1">
    <source>
        <dbReference type="ARBA" id="ARBA00004370"/>
    </source>
</evidence>
<dbReference type="GO" id="GO:0016020">
    <property type="term" value="C:membrane"/>
    <property type="evidence" value="ECO:0007669"/>
    <property type="project" value="UniProtKB-SubCell"/>
</dbReference>
<dbReference type="PROSITE" id="PS50885">
    <property type="entry name" value="HAMP"/>
    <property type="match status" value="1"/>
</dbReference>
<reference evidence="7 8" key="1">
    <citation type="journal article" date="2011" name="J. Bacteriol.">
        <title>Complete genome sequence of the cellulose-degrading bacterium Cellulosilyticum lentocellum.</title>
        <authorList>
            <consortium name="US DOE Joint Genome Institute"/>
            <person name="Miller D.A."/>
            <person name="Suen G."/>
            <person name="Bruce D."/>
            <person name="Copeland A."/>
            <person name="Cheng J.F."/>
            <person name="Detter C."/>
            <person name="Goodwin L.A."/>
            <person name="Han C.S."/>
            <person name="Hauser L.J."/>
            <person name="Land M.L."/>
            <person name="Lapidus A."/>
            <person name="Lucas S."/>
            <person name="Meincke L."/>
            <person name="Pitluck S."/>
            <person name="Tapia R."/>
            <person name="Teshima H."/>
            <person name="Woyke T."/>
            <person name="Fox B.G."/>
            <person name="Angert E.R."/>
            <person name="Currie C.R."/>
        </authorList>
    </citation>
    <scope>NUCLEOTIDE SEQUENCE [LARGE SCALE GENOMIC DNA]</scope>
    <source>
        <strain evidence="8">ATCC 49066 / DSM 5427 / NCIMB 11756 / RHM5</strain>
    </source>
</reference>
<dbReference type="HOGENOM" id="CLU_020473_6_3_9"/>
<dbReference type="RefSeq" id="WP_013658649.1">
    <property type="nucleotide sequence ID" value="NC_015275.1"/>
</dbReference>
<sequence length="591" mass="67889">MNRRGKGIRGVLITTYLLTMGIALVIGFSIFNKINEQIQGKKDYVNKVEDTRTFMSLLDLFLDKNVYISQKVAVDKEIQNALANKQKIDEVAISKVLNDCLTSSEAIQSIHIVDTYGTVVSEYSVLPYKKHTVHFLSQFNIPKINERHGGEYIGIGRNYISGEVENTLYIGRSIRSKETLEQLGYLIIFLDPSSIREATKDYIERTNFEAILVDQESKESFCFLPTGVLEERYKAYLEGSLNQVQQDKWTDRYDHAELDYSRVEMKLIGTLQTASKDDNWLNIMLGVTLINFIFLCIMIVILGKKVVYPLENIALKAKRVTEEGDLSIRFETDEAYMEAGLIGKALNEMLSKVAALISEVKEKERMQRILELSVINHQVNPHFLYNTLNSVAVLVAVEDKDNAQKLIKSLSKYYRACLNQEDLNTVEQELTILKEYINIMLIKNPALLEVTYSIDEDLKEEKLPRMILQTLIENSIKYGIKTMDEPLEISVKIEKDQSQPRMIVIVRDNGKGMEEKIRTSIFKEEKLHNKSGFGLRSIIKRLSLMYQLTDVKDILEIHTSLNEYTEIVIYIPFTSTLSNKKVQQCKLFKES</sequence>
<dbReference type="PANTHER" id="PTHR34220">
    <property type="entry name" value="SENSOR HISTIDINE KINASE YPDA"/>
    <property type="match status" value="1"/>
</dbReference>
<dbReference type="STRING" id="642492.Clole_3690"/>
<proteinExistence type="predicted"/>
<organism evidence="7 8">
    <name type="scientific">Cellulosilyticum lentocellum (strain ATCC 49066 / DSM 5427 / NCIMB 11756 / RHM5)</name>
    <name type="common">Clostridium lentocellum</name>
    <dbReference type="NCBI Taxonomy" id="642492"/>
    <lineage>
        <taxon>Bacteria</taxon>
        <taxon>Bacillati</taxon>
        <taxon>Bacillota</taxon>
        <taxon>Clostridia</taxon>
        <taxon>Lachnospirales</taxon>
        <taxon>Cellulosilyticaceae</taxon>
        <taxon>Cellulosilyticum</taxon>
    </lineage>
</organism>
<dbReference type="Pfam" id="PF06580">
    <property type="entry name" value="His_kinase"/>
    <property type="match status" value="1"/>
</dbReference>
<keyword evidence="5" id="KW-0472">Membrane</keyword>
<protein>
    <submittedName>
        <fullName evidence="7">Integral membrane sensor signal transduction histidine kinase</fullName>
    </submittedName>
</protein>
<feature type="transmembrane region" description="Helical" evidence="5">
    <location>
        <begin position="12"/>
        <end position="31"/>
    </location>
</feature>
<dbReference type="GO" id="GO:0000155">
    <property type="term" value="F:phosphorelay sensor kinase activity"/>
    <property type="evidence" value="ECO:0007669"/>
    <property type="project" value="InterPro"/>
</dbReference>
<dbReference type="Pfam" id="PF02518">
    <property type="entry name" value="HATPase_c"/>
    <property type="match status" value="1"/>
</dbReference>
<dbReference type="InterPro" id="IPR050640">
    <property type="entry name" value="Bact_2-comp_sensor_kinase"/>
</dbReference>
<dbReference type="PANTHER" id="PTHR34220:SF7">
    <property type="entry name" value="SENSOR HISTIDINE KINASE YPDA"/>
    <property type="match status" value="1"/>
</dbReference>
<dbReference type="KEGG" id="cle:Clole_3690"/>
<dbReference type="EMBL" id="CP002582">
    <property type="protein sequence ID" value="ADZ85373.1"/>
    <property type="molecule type" value="Genomic_DNA"/>
</dbReference>
<dbReference type="InterPro" id="IPR003594">
    <property type="entry name" value="HATPase_dom"/>
</dbReference>
<evidence type="ECO:0000256" key="3">
    <source>
        <dbReference type="ARBA" id="ARBA00022679"/>
    </source>
</evidence>
<dbReference type="eggNOG" id="COG2972">
    <property type="taxonomic scope" value="Bacteria"/>
</dbReference>
<gene>
    <name evidence="7" type="ordered locus">Clole_3690</name>
</gene>
<dbReference type="AlphaFoldDB" id="F2JH33"/>
<keyword evidence="8" id="KW-1185">Reference proteome</keyword>
<keyword evidence="4 7" id="KW-0418">Kinase</keyword>
<comment type="subcellular location">
    <subcellularLocation>
        <location evidence="1">Membrane</location>
    </subcellularLocation>
</comment>
<evidence type="ECO:0000313" key="7">
    <source>
        <dbReference type="EMBL" id="ADZ85373.1"/>
    </source>
</evidence>
<evidence type="ECO:0000259" key="6">
    <source>
        <dbReference type="PROSITE" id="PS50885"/>
    </source>
</evidence>
<dbReference type="InterPro" id="IPR003660">
    <property type="entry name" value="HAMP_dom"/>
</dbReference>
<dbReference type="SMART" id="SM00387">
    <property type="entry name" value="HATPase_c"/>
    <property type="match status" value="1"/>
</dbReference>
<evidence type="ECO:0000256" key="4">
    <source>
        <dbReference type="ARBA" id="ARBA00022777"/>
    </source>
</evidence>
<dbReference type="InterPro" id="IPR036890">
    <property type="entry name" value="HATPase_C_sf"/>
</dbReference>
<keyword evidence="5" id="KW-1133">Transmembrane helix</keyword>
<feature type="domain" description="HAMP" evidence="6">
    <location>
        <begin position="304"/>
        <end position="358"/>
    </location>
</feature>
<name>F2JH33_CELLD</name>
<evidence type="ECO:0000256" key="2">
    <source>
        <dbReference type="ARBA" id="ARBA00022553"/>
    </source>
</evidence>
<dbReference type="Gene3D" id="6.10.340.10">
    <property type="match status" value="1"/>
</dbReference>
<accession>F2JH33</accession>
<keyword evidence="3" id="KW-0808">Transferase</keyword>
<dbReference type="SUPFAM" id="SSF55874">
    <property type="entry name" value="ATPase domain of HSP90 chaperone/DNA topoisomerase II/histidine kinase"/>
    <property type="match status" value="1"/>
</dbReference>